<feature type="compositionally biased region" description="Pro residues" evidence="1">
    <location>
        <begin position="50"/>
        <end position="72"/>
    </location>
</feature>
<dbReference type="EMBL" id="JARIHO010000017">
    <property type="protein sequence ID" value="KAJ7348603.1"/>
    <property type="molecule type" value="Genomic_DNA"/>
</dbReference>
<dbReference type="AlphaFoldDB" id="A0AAD7A457"/>
<organism evidence="2 3">
    <name type="scientific">Mycena albidolilacea</name>
    <dbReference type="NCBI Taxonomy" id="1033008"/>
    <lineage>
        <taxon>Eukaryota</taxon>
        <taxon>Fungi</taxon>
        <taxon>Dikarya</taxon>
        <taxon>Basidiomycota</taxon>
        <taxon>Agaricomycotina</taxon>
        <taxon>Agaricomycetes</taxon>
        <taxon>Agaricomycetidae</taxon>
        <taxon>Agaricales</taxon>
        <taxon>Marasmiineae</taxon>
        <taxon>Mycenaceae</taxon>
        <taxon>Mycena</taxon>
    </lineage>
</organism>
<dbReference type="Proteomes" id="UP001218218">
    <property type="component" value="Unassembled WGS sequence"/>
</dbReference>
<proteinExistence type="predicted"/>
<comment type="caution">
    <text evidence="2">The sequence shown here is derived from an EMBL/GenBank/DDBJ whole genome shotgun (WGS) entry which is preliminary data.</text>
</comment>
<sequence>MGRRARHLTAAESIAGRQERQRRYHESSSAKEVRAAAREKRGSRKLAKPPRNPPPHAALPPGPLPPQIPPPEPRMKELHDVLLPDDQTLFQAALTEARGHDFSPLDPWEKEPPFAHSPDPNEEKNTLPYFSYTRALGIALHGRRLRNEQANDRRHQAAFEAAPEAAVAALQEETSELWERWARVTALTIYHPFDDSREHAMWAHYIQWLGRSIYHLYELYIRYRK</sequence>
<feature type="compositionally biased region" description="Basic and acidic residues" evidence="1">
    <location>
        <begin position="17"/>
        <end position="40"/>
    </location>
</feature>
<name>A0AAD7A457_9AGAR</name>
<reference evidence="2" key="1">
    <citation type="submission" date="2023-03" db="EMBL/GenBank/DDBJ databases">
        <title>Massive genome expansion in bonnet fungi (Mycena s.s.) driven by repeated elements and novel gene families across ecological guilds.</title>
        <authorList>
            <consortium name="Lawrence Berkeley National Laboratory"/>
            <person name="Harder C.B."/>
            <person name="Miyauchi S."/>
            <person name="Viragh M."/>
            <person name="Kuo A."/>
            <person name="Thoen E."/>
            <person name="Andreopoulos B."/>
            <person name="Lu D."/>
            <person name="Skrede I."/>
            <person name="Drula E."/>
            <person name="Henrissat B."/>
            <person name="Morin E."/>
            <person name="Kohler A."/>
            <person name="Barry K."/>
            <person name="LaButti K."/>
            <person name="Morin E."/>
            <person name="Salamov A."/>
            <person name="Lipzen A."/>
            <person name="Mereny Z."/>
            <person name="Hegedus B."/>
            <person name="Baldrian P."/>
            <person name="Stursova M."/>
            <person name="Weitz H."/>
            <person name="Taylor A."/>
            <person name="Grigoriev I.V."/>
            <person name="Nagy L.G."/>
            <person name="Martin F."/>
            <person name="Kauserud H."/>
        </authorList>
    </citation>
    <scope>NUCLEOTIDE SEQUENCE</scope>
    <source>
        <strain evidence="2">CBHHK002</strain>
    </source>
</reference>
<evidence type="ECO:0000313" key="3">
    <source>
        <dbReference type="Proteomes" id="UP001218218"/>
    </source>
</evidence>
<protein>
    <submittedName>
        <fullName evidence="2">Uncharacterized protein</fullName>
    </submittedName>
</protein>
<gene>
    <name evidence="2" type="ORF">DFH08DRAFT_959995</name>
</gene>
<evidence type="ECO:0000313" key="2">
    <source>
        <dbReference type="EMBL" id="KAJ7348603.1"/>
    </source>
</evidence>
<evidence type="ECO:0000256" key="1">
    <source>
        <dbReference type="SAM" id="MobiDB-lite"/>
    </source>
</evidence>
<keyword evidence="3" id="KW-1185">Reference proteome</keyword>
<accession>A0AAD7A457</accession>
<feature type="region of interest" description="Disordered" evidence="1">
    <location>
        <begin position="100"/>
        <end position="123"/>
    </location>
</feature>
<feature type="region of interest" description="Disordered" evidence="1">
    <location>
        <begin position="1"/>
        <end position="75"/>
    </location>
</feature>